<dbReference type="InterPro" id="IPR002022">
    <property type="entry name" value="Pec_lyase"/>
</dbReference>
<keyword evidence="7" id="KW-1185">Reference proteome</keyword>
<feature type="region of interest" description="Disordered" evidence="3">
    <location>
        <begin position="38"/>
        <end position="70"/>
    </location>
</feature>
<proteinExistence type="inferred from homology"/>
<organism evidence="6 7">
    <name type="scientific">Actinoalloteichus caeruleus DSM 43889</name>
    <dbReference type="NCBI Taxonomy" id="1120930"/>
    <lineage>
        <taxon>Bacteria</taxon>
        <taxon>Bacillati</taxon>
        <taxon>Actinomycetota</taxon>
        <taxon>Actinomycetes</taxon>
        <taxon>Pseudonocardiales</taxon>
        <taxon>Pseudonocardiaceae</taxon>
        <taxon>Actinoalloteichus</taxon>
        <taxon>Actinoalloteichus cyanogriseus</taxon>
    </lineage>
</organism>
<keyword evidence="4" id="KW-0732">Signal</keyword>
<reference evidence="6 7" key="1">
    <citation type="submission" date="2013-07" db="EMBL/GenBank/DDBJ databases">
        <authorList>
            <consortium name="DOE Joint Genome Institute"/>
            <person name="Reeve W."/>
            <person name="Huntemann M."/>
            <person name="Han J."/>
            <person name="Chen A."/>
            <person name="Kyrpides N."/>
            <person name="Mavromatis K."/>
            <person name="Markowitz V."/>
            <person name="Palaniappan K."/>
            <person name="Ivanova N."/>
            <person name="Schaumberg A."/>
            <person name="Pati A."/>
            <person name="Liolios K."/>
            <person name="Nordberg H.P."/>
            <person name="Cantor M.N."/>
            <person name="Hua S.X."/>
            <person name="Woyke T."/>
        </authorList>
    </citation>
    <scope>NUCLEOTIDE SEQUENCE [LARGE SCALE GENOMIC DNA]</scope>
    <source>
        <strain evidence="6 7">DSM 43889</strain>
    </source>
</reference>
<dbReference type="InterPro" id="IPR012334">
    <property type="entry name" value="Pectin_lyas_fold"/>
</dbReference>
<comment type="subcellular location">
    <subcellularLocation>
        <location evidence="2">Secreted</location>
    </subcellularLocation>
</comment>
<dbReference type="EMBL" id="AUBJ02000001">
    <property type="protein sequence ID" value="MCP2331407.1"/>
    <property type="molecule type" value="Genomic_DNA"/>
</dbReference>
<feature type="signal peptide" evidence="4">
    <location>
        <begin position="1"/>
        <end position="20"/>
    </location>
</feature>
<dbReference type="GO" id="GO:0016829">
    <property type="term" value="F:lyase activity"/>
    <property type="evidence" value="ECO:0007669"/>
    <property type="project" value="UniProtKB-KW"/>
</dbReference>
<dbReference type="SUPFAM" id="SSF51126">
    <property type="entry name" value="Pectin lyase-like"/>
    <property type="match status" value="1"/>
</dbReference>
<dbReference type="PANTHER" id="PTHR31683:SF18">
    <property type="entry name" value="PECTATE LYASE 21-RELATED"/>
    <property type="match status" value="1"/>
</dbReference>
<evidence type="ECO:0000313" key="7">
    <source>
        <dbReference type="Proteomes" id="UP000791080"/>
    </source>
</evidence>
<name>A0ABT1JFZ1_ACTCY</name>
<dbReference type="SMART" id="SM00710">
    <property type="entry name" value="PbH1"/>
    <property type="match status" value="4"/>
</dbReference>
<dbReference type="InterPro" id="IPR045032">
    <property type="entry name" value="PEL"/>
</dbReference>
<keyword evidence="1 2" id="KW-0456">Lyase</keyword>
<dbReference type="Gene3D" id="2.160.20.10">
    <property type="entry name" value="Single-stranded right-handed beta-helix, Pectin lyase-like"/>
    <property type="match status" value="1"/>
</dbReference>
<feature type="domain" description="Pectate lyase" evidence="5">
    <location>
        <begin position="66"/>
        <end position="271"/>
    </location>
</feature>
<gene>
    <name evidence="6" type="ORF">G443_001677</name>
</gene>
<evidence type="ECO:0000313" key="6">
    <source>
        <dbReference type="EMBL" id="MCP2331407.1"/>
    </source>
</evidence>
<evidence type="ECO:0000256" key="4">
    <source>
        <dbReference type="SAM" id="SignalP"/>
    </source>
</evidence>
<comment type="caution">
    <text evidence="6">The sequence shown here is derived from an EMBL/GenBank/DDBJ whole genome shotgun (WGS) entry which is preliminary data.</text>
</comment>
<keyword evidence="2" id="KW-0624">Polysaccharide degradation</keyword>
<accession>A0ABT1JFZ1</accession>
<reference evidence="6 7" key="2">
    <citation type="submission" date="2022-06" db="EMBL/GenBank/DDBJ databases">
        <title>Genomic Encyclopedia of Type Strains, Phase I: the one thousand microbial genomes (KMG-I) project.</title>
        <authorList>
            <person name="Kyrpides N."/>
        </authorList>
    </citation>
    <scope>NUCLEOTIDE SEQUENCE [LARGE SCALE GENOMIC DNA]</scope>
    <source>
        <strain evidence="6 7">DSM 43889</strain>
    </source>
</reference>
<dbReference type="PANTHER" id="PTHR31683">
    <property type="entry name" value="PECTATE LYASE 18-RELATED"/>
    <property type="match status" value="1"/>
</dbReference>
<evidence type="ECO:0000256" key="1">
    <source>
        <dbReference type="ARBA" id="ARBA00023239"/>
    </source>
</evidence>
<evidence type="ECO:0000259" key="5">
    <source>
        <dbReference type="SMART" id="SM00656"/>
    </source>
</evidence>
<sequence>MRKRLVGRRLVAAGALSALAVGSVLGGSVLAAAEPSEPWSAPYQDDRPIGWASVDENGQNGTTGGAGGDTVTASNADQFLDYISRDEPLVIEVDGTIQLSGMERVSSDKTIIGVGTNGHITGGGLKLRSVSNIIIRNLHFSDANDDSIDMEEGTHHVWVDHNSFTNANDGAVDIKRESDFITVSWNRVYEHDKSMILGHSDNHTADIGHLRVTYHHNYFDGSDTRHPRVRFGDQVHVFNNYYRANKEYGVASTMNAGVIVEGNYFEDVDTPTEVGYGSSSDGRIVARNNVLDNSGEIATAGSVDDPPYSYTVDNPQNIPSLVGGGAGYGNL</sequence>
<dbReference type="SMART" id="SM00656">
    <property type="entry name" value="Amb_all"/>
    <property type="match status" value="1"/>
</dbReference>
<dbReference type="Proteomes" id="UP000791080">
    <property type="component" value="Unassembled WGS sequence"/>
</dbReference>
<dbReference type="InterPro" id="IPR006626">
    <property type="entry name" value="PbH1"/>
</dbReference>
<dbReference type="InterPro" id="IPR011050">
    <property type="entry name" value="Pectin_lyase_fold/virulence"/>
</dbReference>
<keyword evidence="2" id="KW-0119">Carbohydrate metabolism</keyword>
<dbReference type="Pfam" id="PF00544">
    <property type="entry name" value="Pectate_lyase_4"/>
    <property type="match status" value="1"/>
</dbReference>
<keyword evidence="2" id="KW-0964">Secreted</keyword>
<dbReference type="RefSeq" id="WP_026418846.1">
    <property type="nucleotide sequence ID" value="NZ_AUBJ02000001.1"/>
</dbReference>
<protein>
    <submittedName>
        <fullName evidence="6">Pectate lyase</fullName>
    </submittedName>
</protein>
<evidence type="ECO:0000256" key="2">
    <source>
        <dbReference type="RuleBase" id="RU361173"/>
    </source>
</evidence>
<evidence type="ECO:0000256" key="3">
    <source>
        <dbReference type="SAM" id="MobiDB-lite"/>
    </source>
</evidence>
<feature type="chain" id="PRO_5045172512" evidence="4">
    <location>
        <begin position="21"/>
        <end position="331"/>
    </location>
</feature>
<comment type="similarity">
    <text evidence="2">Belongs to the polysaccharide lyase 1 family.</text>
</comment>